<keyword evidence="1" id="KW-0732">Signal</keyword>
<organism evidence="2 3">
    <name type="scientific">Eumeta variegata</name>
    <name type="common">Bagworm moth</name>
    <name type="synonym">Eumeta japonica</name>
    <dbReference type="NCBI Taxonomy" id="151549"/>
    <lineage>
        <taxon>Eukaryota</taxon>
        <taxon>Metazoa</taxon>
        <taxon>Ecdysozoa</taxon>
        <taxon>Arthropoda</taxon>
        <taxon>Hexapoda</taxon>
        <taxon>Insecta</taxon>
        <taxon>Pterygota</taxon>
        <taxon>Neoptera</taxon>
        <taxon>Endopterygota</taxon>
        <taxon>Lepidoptera</taxon>
        <taxon>Glossata</taxon>
        <taxon>Ditrysia</taxon>
        <taxon>Tineoidea</taxon>
        <taxon>Psychidae</taxon>
        <taxon>Oiketicinae</taxon>
        <taxon>Eumeta</taxon>
    </lineage>
</organism>
<evidence type="ECO:0000256" key="1">
    <source>
        <dbReference type="SAM" id="SignalP"/>
    </source>
</evidence>
<gene>
    <name evidence="2" type="ORF">EVAR_11777_1</name>
</gene>
<name>A0A4C1UQK0_EUMVA</name>
<dbReference type="Proteomes" id="UP000299102">
    <property type="component" value="Unassembled WGS sequence"/>
</dbReference>
<evidence type="ECO:0000313" key="3">
    <source>
        <dbReference type="Proteomes" id="UP000299102"/>
    </source>
</evidence>
<reference evidence="2 3" key="1">
    <citation type="journal article" date="2019" name="Commun. Biol.">
        <title>The bagworm genome reveals a unique fibroin gene that provides high tensile strength.</title>
        <authorList>
            <person name="Kono N."/>
            <person name="Nakamura H."/>
            <person name="Ohtoshi R."/>
            <person name="Tomita M."/>
            <person name="Numata K."/>
            <person name="Arakawa K."/>
        </authorList>
    </citation>
    <scope>NUCLEOTIDE SEQUENCE [LARGE SCALE GENOMIC DNA]</scope>
</reference>
<accession>A0A4C1UQK0</accession>
<dbReference type="AlphaFoldDB" id="A0A4C1UQK0"/>
<keyword evidence="3" id="KW-1185">Reference proteome</keyword>
<proteinExistence type="predicted"/>
<comment type="caution">
    <text evidence="2">The sequence shown here is derived from an EMBL/GenBank/DDBJ whole genome shotgun (WGS) entry which is preliminary data.</text>
</comment>
<feature type="chain" id="PRO_5020041196" evidence="1">
    <location>
        <begin position="20"/>
        <end position="138"/>
    </location>
</feature>
<feature type="signal peptide" evidence="1">
    <location>
        <begin position="1"/>
        <end position="19"/>
    </location>
</feature>
<evidence type="ECO:0000313" key="2">
    <source>
        <dbReference type="EMBL" id="GBP28317.1"/>
    </source>
</evidence>
<sequence>MCFLCSIYVVLLPPFCVRARARYRTALVIQTGAANAFVFATKTDSRWISSQPFANASEIKFPLLGRPPSTETLLRLPLCNASAIVQQYLLKLERGRRKIQEQGQGWRRDANRTVTLRDALRATLLTERHGAYAALKGS</sequence>
<protein>
    <submittedName>
        <fullName evidence="2">Uncharacterized protein</fullName>
    </submittedName>
</protein>
<dbReference type="EMBL" id="BGZK01000205">
    <property type="protein sequence ID" value="GBP28317.1"/>
    <property type="molecule type" value="Genomic_DNA"/>
</dbReference>